<sequence length="67" mass="7710">MDRRSAHQSDSSESQRCWEDQSSHESPTERHHSNDPKEVDGLGSMVARRCRMGANMEHGGWWQPTVM</sequence>
<protein>
    <submittedName>
        <fullName evidence="3">Uncharacterized protein</fullName>
    </submittedName>
</protein>
<evidence type="ECO:0000313" key="2">
    <source>
        <dbReference type="EMBL" id="KAF2592344.1"/>
    </source>
</evidence>
<evidence type="ECO:0000256" key="1">
    <source>
        <dbReference type="SAM" id="MobiDB-lite"/>
    </source>
</evidence>
<accession>A0A8S9KFY7</accession>
<comment type="caution">
    <text evidence="3">The sequence shown here is derived from an EMBL/GenBank/DDBJ whole genome shotgun (WGS) entry which is preliminary data.</text>
</comment>
<dbReference type="EMBL" id="QGKY02000164">
    <property type="protein sequence ID" value="KAF2592353.1"/>
    <property type="molecule type" value="Genomic_DNA"/>
</dbReference>
<name>A0A8S9KFY7_BRACR</name>
<proteinExistence type="predicted"/>
<evidence type="ECO:0000313" key="3">
    <source>
        <dbReference type="EMBL" id="KAF2592353.1"/>
    </source>
</evidence>
<gene>
    <name evidence="2" type="ORF">F2Q70_00043907</name>
    <name evidence="3" type="ORF">F2Q70_00043908</name>
</gene>
<reference evidence="3" key="1">
    <citation type="submission" date="2019-12" db="EMBL/GenBank/DDBJ databases">
        <title>Genome sequencing and annotation of Brassica cretica.</title>
        <authorList>
            <person name="Studholme D.J."/>
            <person name="Sarris P.F."/>
        </authorList>
    </citation>
    <scope>NUCLEOTIDE SEQUENCE</scope>
    <source>
        <strain evidence="3">PFS-102/07</strain>
        <tissue evidence="3">Leaf</tissue>
    </source>
</reference>
<dbReference type="AlphaFoldDB" id="A0A8S9KFY7"/>
<organism evidence="3">
    <name type="scientific">Brassica cretica</name>
    <name type="common">Mustard</name>
    <dbReference type="NCBI Taxonomy" id="69181"/>
    <lineage>
        <taxon>Eukaryota</taxon>
        <taxon>Viridiplantae</taxon>
        <taxon>Streptophyta</taxon>
        <taxon>Embryophyta</taxon>
        <taxon>Tracheophyta</taxon>
        <taxon>Spermatophyta</taxon>
        <taxon>Magnoliopsida</taxon>
        <taxon>eudicotyledons</taxon>
        <taxon>Gunneridae</taxon>
        <taxon>Pentapetalae</taxon>
        <taxon>rosids</taxon>
        <taxon>malvids</taxon>
        <taxon>Brassicales</taxon>
        <taxon>Brassicaceae</taxon>
        <taxon>Brassiceae</taxon>
        <taxon>Brassica</taxon>
    </lineage>
</organism>
<feature type="region of interest" description="Disordered" evidence="1">
    <location>
        <begin position="1"/>
        <end position="42"/>
    </location>
</feature>
<feature type="compositionally biased region" description="Basic and acidic residues" evidence="1">
    <location>
        <begin position="16"/>
        <end position="40"/>
    </location>
</feature>
<dbReference type="EMBL" id="QGKY02000164">
    <property type="protein sequence ID" value="KAF2592344.1"/>
    <property type="molecule type" value="Genomic_DNA"/>
</dbReference>